<accession>A0A1T0CDG5</accession>
<feature type="signal peptide" evidence="5">
    <location>
        <begin position="1"/>
        <end position="27"/>
    </location>
</feature>
<organism evidence="7 8">
    <name type="scientific">Lwoffella lincolnii</name>
    <dbReference type="NCBI Taxonomy" id="90241"/>
    <lineage>
        <taxon>Bacteria</taxon>
        <taxon>Pseudomonadati</taxon>
        <taxon>Pseudomonadota</taxon>
        <taxon>Gammaproteobacteria</taxon>
        <taxon>Moraxellales</taxon>
        <taxon>Moraxellaceae</taxon>
        <taxon>Lwoffella</taxon>
    </lineage>
</organism>
<dbReference type="SUPFAM" id="SSF141488">
    <property type="entry name" value="YdhA-like"/>
    <property type="match status" value="1"/>
</dbReference>
<keyword evidence="1 5" id="KW-0732">Signal</keyword>
<evidence type="ECO:0000256" key="1">
    <source>
        <dbReference type="ARBA" id="ARBA00022729"/>
    </source>
</evidence>
<dbReference type="Gene3D" id="2.40.128.200">
    <property type="match status" value="1"/>
</dbReference>
<sequence>MKNLTKLIIATPAVALLAACATTPPVATTVGQIESFTCENDANVNAQYATNGDWANLTITMPELGLDNQAVTLKNAVTASGMRFVNDTNPNSTYEWHTKGDIGILSIVATDGNEYSVSCQK</sequence>
<evidence type="ECO:0000256" key="4">
    <source>
        <dbReference type="ARBA" id="ARBA00023288"/>
    </source>
</evidence>
<comment type="caution">
    <text evidence="7">The sequence shown here is derived from an EMBL/GenBank/DDBJ whole genome shotgun (WGS) entry which is preliminary data.</text>
</comment>
<evidence type="ECO:0000256" key="2">
    <source>
        <dbReference type="ARBA" id="ARBA00023136"/>
    </source>
</evidence>
<protein>
    <recommendedName>
        <fullName evidence="6">C-type lysozyme inhibitor domain-containing protein</fullName>
    </recommendedName>
</protein>
<dbReference type="AlphaFoldDB" id="A0A1T0CDG5"/>
<evidence type="ECO:0000256" key="5">
    <source>
        <dbReference type="SAM" id="SignalP"/>
    </source>
</evidence>
<gene>
    <name evidence="7" type="ORF">B0682_06625</name>
</gene>
<feature type="domain" description="C-type lysozyme inhibitor" evidence="6">
    <location>
        <begin position="36"/>
        <end position="112"/>
    </location>
</feature>
<keyword evidence="4" id="KW-0449">Lipoprotein</keyword>
<keyword evidence="3" id="KW-0564">Palmitate</keyword>
<evidence type="ECO:0000256" key="3">
    <source>
        <dbReference type="ARBA" id="ARBA00023139"/>
    </source>
</evidence>
<name>A0A1T0CDG5_9GAMM</name>
<evidence type="ECO:0000259" key="6">
    <source>
        <dbReference type="Pfam" id="PF09864"/>
    </source>
</evidence>
<reference evidence="7 8" key="1">
    <citation type="submission" date="2017-02" db="EMBL/GenBank/DDBJ databases">
        <title>Draft genome sequence of Moraxella lincolnii CCUG 9405T type strain.</title>
        <authorList>
            <person name="Salva-Serra F."/>
            <person name="Engstrom-Jakobsson H."/>
            <person name="Thorell K."/>
            <person name="Jaen-Luchoro D."/>
            <person name="Gonzales-Siles L."/>
            <person name="Karlsson R."/>
            <person name="Yazdan S."/>
            <person name="Boulund F."/>
            <person name="Johnning A."/>
            <person name="Engstrand L."/>
            <person name="Kristiansson E."/>
            <person name="Moore E."/>
        </authorList>
    </citation>
    <scope>NUCLEOTIDE SEQUENCE [LARGE SCALE GENOMIC DNA]</scope>
    <source>
        <strain evidence="7 8">CCUG 9405</strain>
    </source>
</reference>
<dbReference type="PROSITE" id="PS51257">
    <property type="entry name" value="PROKAR_LIPOPROTEIN"/>
    <property type="match status" value="1"/>
</dbReference>
<evidence type="ECO:0000313" key="8">
    <source>
        <dbReference type="Proteomes" id="UP000191094"/>
    </source>
</evidence>
<dbReference type="Pfam" id="PF09864">
    <property type="entry name" value="MliC"/>
    <property type="match status" value="1"/>
</dbReference>
<dbReference type="InterPro" id="IPR036328">
    <property type="entry name" value="MliC_sf"/>
</dbReference>
<dbReference type="Proteomes" id="UP000191094">
    <property type="component" value="Unassembled WGS sequence"/>
</dbReference>
<dbReference type="InterPro" id="IPR018660">
    <property type="entry name" value="MliC"/>
</dbReference>
<keyword evidence="8" id="KW-1185">Reference proteome</keyword>
<proteinExistence type="predicted"/>
<dbReference type="EMBL" id="MUYT01000008">
    <property type="protein sequence ID" value="OOS20388.1"/>
    <property type="molecule type" value="Genomic_DNA"/>
</dbReference>
<keyword evidence="2" id="KW-0472">Membrane</keyword>
<feature type="chain" id="PRO_5013069094" description="C-type lysozyme inhibitor domain-containing protein" evidence="5">
    <location>
        <begin position="28"/>
        <end position="121"/>
    </location>
</feature>
<evidence type="ECO:0000313" key="7">
    <source>
        <dbReference type="EMBL" id="OOS20388.1"/>
    </source>
</evidence>